<organism evidence="2">
    <name type="scientific">invertebrate metagenome</name>
    <dbReference type="NCBI Taxonomy" id="1711999"/>
    <lineage>
        <taxon>unclassified sequences</taxon>
        <taxon>metagenomes</taxon>
        <taxon>organismal metagenomes</taxon>
    </lineage>
</organism>
<feature type="transmembrane region" description="Helical" evidence="1">
    <location>
        <begin position="38"/>
        <end position="68"/>
    </location>
</feature>
<feature type="transmembrane region" description="Helical" evidence="1">
    <location>
        <begin position="119"/>
        <end position="143"/>
    </location>
</feature>
<feature type="transmembrane region" description="Helical" evidence="1">
    <location>
        <begin position="6"/>
        <end position="26"/>
    </location>
</feature>
<feature type="transmembrane region" description="Helical" evidence="1">
    <location>
        <begin position="91"/>
        <end position="112"/>
    </location>
</feature>
<comment type="caution">
    <text evidence="2">The sequence shown here is derived from an EMBL/GenBank/DDBJ whole genome shotgun (WGS) entry which is preliminary data.</text>
</comment>
<keyword evidence="1" id="KW-0812">Transmembrane</keyword>
<name>A0A2H9T4W2_9ZZZZ</name>
<evidence type="ECO:0000256" key="1">
    <source>
        <dbReference type="SAM" id="Phobius"/>
    </source>
</evidence>
<accession>A0A2H9T4W2</accession>
<keyword evidence="1" id="KW-0472">Membrane</keyword>
<dbReference type="EMBL" id="NSIT01000221">
    <property type="protein sequence ID" value="PJE78254.1"/>
    <property type="molecule type" value="Genomic_DNA"/>
</dbReference>
<gene>
    <name evidence="2" type="ORF">CI610_02816</name>
</gene>
<proteinExistence type="predicted"/>
<dbReference type="AlphaFoldDB" id="A0A2H9T4W2"/>
<keyword evidence="1" id="KW-1133">Transmembrane helix</keyword>
<sequence>MDKIQIALLVILVGFVVTTMAIVWLVKRAKPEKRIHWFIGCSVITIFLLGIIPAPIAILASLGIFALIKKEDDNPLQDIGRGVSTILGSGFYLVFYAFYILLGIGGIYWLWLAIQLKSFAMFLVGVFPLSFIVTIPVGAYSLVFGTPEWVLSWFG</sequence>
<reference evidence="2" key="1">
    <citation type="journal article" date="2017" name="Appl. Environ. Microbiol.">
        <title>Molecular characterization of an Endozoicomonas-like organism causing infection in king scallop Pecten maximus L.</title>
        <authorList>
            <person name="Cano I."/>
            <person name="van Aerle R."/>
            <person name="Ross S."/>
            <person name="Verner-Jeffreys D.W."/>
            <person name="Paley R.K."/>
            <person name="Rimmer G."/>
            <person name="Ryder D."/>
            <person name="Hooper P."/>
            <person name="Stone D."/>
            <person name="Feist S.W."/>
        </authorList>
    </citation>
    <scope>NUCLEOTIDE SEQUENCE</scope>
</reference>
<protein>
    <submittedName>
        <fullName evidence="2">Uncharacterized protein</fullName>
    </submittedName>
</protein>
<evidence type="ECO:0000313" key="2">
    <source>
        <dbReference type="EMBL" id="PJE78254.1"/>
    </source>
</evidence>